<dbReference type="EMBL" id="BGZK01001361">
    <property type="protein sequence ID" value="GBP78204.1"/>
    <property type="molecule type" value="Genomic_DNA"/>
</dbReference>
<sequence length="100" mass="11241">MPTLQTFPIRNRSKWPDIGARGTTEKDIGKQNMTLKCCFLSFPRPYVIHPRGLEGQEEGAGAGLFRDYRQSGVDPESVRMRRALMHTQTSAPHLAGRSAR</sequence>
<dbReference type="AlphaFoldDB" id="A0A4C1YTK4"/>
<evidence type="ECO:0000256" key="1">
    <source>
        <dbReference type="SAM" id="MobiDB-lite"/>
    </source>
</evidence>
<proteinExistence type="predicted"/>
<keyword evidence="3" id="KW-1185">Reference proteome</keyword>
<gene>
    <name evidence="2" type="ORF">EVAR_53989_1</name>
</gene>
<name>A0A4C1YTK4_EUMVA</name>
<evidence type="ECO:0000313" key="2">
    <source>
        <dbReference type="EMBL" id="GBP78204.1"/>
    </source>
</evidence>
<dbReference type="Proteomes" id="UP000299102">
    <property type="component" value="Unassembled WGS sequence"/>
</dbReference>
<accession>A0A4C1YTK4</accession>
<comment type="caution">
    <text evidence="2">The sequence shown here is derived from an EMBL/GenBank/DDBJ whole genome shotgun (WGS) entry which is preliminary data.</text>
</comment>
<feature type="region of interest" description="Disordered" evidence="1">
    <location>
        <begin position="1"/>
        <end position="24"/>
    </location>
</feature>
<evidence type="ECO:0000313" key="3">
    <source>
        <dbReference type="Proteomes" id="UP000299102"/>
    </source>
</evidence>
<protein>
    <submittedName>
        <fullName evidence="2">Uncharacterized protein</fullName>
    </submittedName>
</protein>
<reference evidence="2 3" key="1">
    <citation type="journal article" date="2019" name="Commun. Biol.">
        <title>The bagworm genome reveals a unique fibroin gene that provides high tensile strength.</title>
        <authorList>
            <person name="Kono N."/>
            <person name="Nakamura H."/>
            <person name="Ohtoshi R."/>
            <person name="Tomita M."/>
            <person name="Numata K."/>
            <person name="Arakawa K."/>
        </authorList>
    </citation>
    <scope>NUCLEOTIDE SEQUENCE [LARGE SCALE GENOMIC DNA]</scope>
</reference>
<organism evidence="2 3">
    <name type="scientific">Eumeta variegata</name>
    <name type="common">Bagworm moth</name>
    <name type="synonym">Eumeta japonica</name>
    <dbReference type="NCBI Taxonomy" id="151549"/>
    <lineage>
        <taxon>Eukaryota</taxon>
        <taxon>Metazoa</taxon>
        <taxon>Ecdysozoa</taxon>
        <taxon>Arthropoda</taxon>
        <taxon>Hexapoda</taxon>
        <taxon>Insecta</taxon>
        <taxon>Pterygota</taxon>
        <taxon>Neoptera</taxon>
        <taxon>Endopterygota</taxon>
        <taxon>Lepidoptera</taxon>
        <taxon>Glossata</taxon>
        <taxon>Ditrysia</taxon>
        <taxon>Tineoidea</taxon>
        <taxon>Psychidae</taxon>
        <taxon>Oiketicinae</taxon>
        <taxon>Eumeta</taxon>
    </lineage>
</organism>